<evidence type="ECO:0000313" key="2">
    <source>
        <dbReference type="EMBL" id="KAG7371743.1"/>
    </source>
</evidence>
<feature type="transmembrane region" description="Helical" evidence="1">
    <location>
        <begin position="217"/>
        <end position="238"/>
    </location>
</feature>
<sequence>MSITYRFLSCLLIAFHGLLAVGYIFRAGPLQYDPSTILLRGEPATLQHGVEADFPQIIGNFYAAITAGLIFALVNHVVGKREGGDGATSSVTAALIPWTFHWSIASVLFFDRNLSSGFVNTKDATNHMFSVLHGILCLLSLAALVSARGLRPELLAPKTPLNRIARFIQLLLGVGHGLIAMGLFLNVGPVFWEPAMFLVRGEPATSQPGLESAFPKYLGAIYCAISTSFLFSVTFGFASLASQTATIPAMIYHFAALHLHMFGESHIVNHEKMDPKQILIDHGCLGILSMVVFFLIGVQLSNNSTKTPRSMRKMKKQ</sequence>
<keyword evidence="1" id="KW-1133">Transmembrane helix</keyword>
<dbReference type="AlphaFoldDB" id="A0A9K3Q5E1"/>
<gene>
    <name evidence="2" type="ORF">IV203_017885</name>
</gene>
<reference evidence="2" key="1">
    <citation type="journal article" date="2021" name="Sci. Rep.">
        <title>Diploid genomic architecture of Nitzschia inconspicua, an elite biomass production diatom.</title>
        <authorList>
            <person name="Oliver A."/>
            <person name="Podell S."/>
            <person name="Pinowska A."/>
            <person name="Traller J.C."/>
            <person name="Smith S.R."/>
            <person name="McClure R."/>
            <person name="Beliaev A."/>
            <person name="Bohutskyi P."/>
            <person name="Hill E.A."/>
            <person name="Rabines A."/>
            <person name="Zheng H."/>
            <person name="Allen L.Z."/>
            <person name="Kuo A."/>
            <person name="Grigoriev I.V."/>
            <person name="Allen A.E."/>
            <person name="Hazlebeck D."/>
            <person name="Allen E.E."/>
        </authorList>
    </citation>
    <scope>NUCLEOTIDE SEQUENCE</scope>
    <source>
        <strain evidence="2">Hildebrandi</strain>
    </source>
</reference>
<reference evidence="2" key="2">
    <citation type="submission" date="2021-04" db="EMBL/GenBank/DDBJ databases">
        <authorList>
            <person name="Podell S."/>
        </authorList>
    </citation>
    <scope>NUCLEOTIDE SEQUENCE</scope>
    <source>
        <strain evidence="2">Hildebrandi</strain>
    </source>
</reference>
<name>A0A9K3Q5E1_9STRA</name>
<evidence type="ECO:0000313" key="3">
    <source>
        <dbReference type="Proteomes" id="UP000693970"/>
    </source>
</evidence>
<keyword evidence="1" id="KW-0472">Membrane</keyword>
<organism evidence="2 3">
    <name type="scientific">Nitzschia inconspicua</name>
    <dbReference type="NCBI Taxonomy" id="303405"/>
    <lineage>
        <taxon>Eukaryota</taxon>
        <taxon>Sar</taxon>
        <taxon>Stramenopiles</taxon>
        <taxon>Ochrophyta</taxon>
        <taxon>Bacillariophyta</taxon>
        <taxon>Bacillariophyceae</taxon>
        <taxon>Bacillariophycidae</taxon>
        <taxon>Bacillariales</taxon>
        <taxon>Bacillariaceae</taxon>
        <taxon>Nitzschia</taxon>
    </lineage>
</organism>
<keyword evidence="1" id="KW-0812">Transmembrane</keyword>
<feature type="transmembrane region" description="Helical" evidence="1">
    <location>
        <begin position="57"/>
        <end position="78"/>
    </location>
</feature>
<feature type="transmembrane region" description="Helical" evidence="1">
    <location>
        <begin position="90"/>
        <end position="110"/>
    </location>
</feature>
<feature type="transmembrane region" description="Helical" evidence="1">
    <location>
        <begin position="250"/>
        <end position="268"/>
    </location>
</feature>
<comment type="caution">
    <text evidence="2">The sequence shown here is derived from an EMBL/GenBank/DDBJ whole genome shotgun (WGS) entry which is preliminary data.</text>
</comment>
<evidence type="ECO:0000256" key="1">
    <source>
        <dbReference type="SAM" id="Phobius"/>
    </source>
</evidence>
<accession>A0A9K3Q5E1</accession>
<feature type="transmembrane region" description="Helical" evidence="1">
    <location>
        <begin position="130"/>
        <end position="150"/>
    </location>
</feature>
<dbReference type="Proteomes" id="UP000693970">
    <property type="component" value="Unassembled WGS sequence"/>
</dbReference>
<dbReference type="EMBL" id="JAGRRH010000003">
    <property type="protein sequence ID" value="KAG7371743.1"/>
    <property type="molecule type" value="Genomic_DNA"/>
</dbReference>
<feature type="transmembrane region" description="Helical" evidence="1">
    <location>
        <begin position="170"/>
        <end position="192"/>
    </location>
</feature>
<proteinExistence type="predicted"/>
<feature type="transmembrane region" description="Helical" evidence="1">
    <location>
        <begin position="280"/>
        <end position="302"/>
    </location>
</feature>
<keyword evidence="3" id="KW-1185">Reference proteome</keyword>
<protein>
    <submittedName>
        <fullName evidence="2">Uncharacterized protein</fullName>
    </submittedName>
</protein>